<keyword evidence="2 4" id="KW-0442">Lipid degradation</keyword>
<evidence type="ECO:0000313" key="7">
    <source>
        <dbReference type="EMBL" id="BBJ00387.1"/>
    </source>
</evidence>
<evidence type="ECO:0000256" key="4">
    <source>
        <dbReference type="PROSITE-ProRule" id="PRU01161"/>
    </source>
</evidence>
<dbReference type="Pfam" id="PF01734">
    <property type="entry name" value="Patatin"/>
    <property type="match status" value="1"/>
</dbReference>
<dbReference type="Proteomes" id="UP001319121">
    <property type="component" value="Chromosome"/>
</dbReference>
<evidence type="ECO:0000256" key="2">
    <source>
        <dbReference type="ARBA" id="ARBA00022963"/>
    </source>
</evidence>
<keyword evidence="1 4" id="KW-0378">Hydrolase</keyword>
<evidence type="ECO:0000256" key="5">
    <source>
        <dbReference type="SAM" id="SignalP"/>
    </source>
</evidence>
<dbReference type="PANTHER" id="PTHR14226">
    <property type="entry name" value="NEUROPATHY TARGET ESTERASE/SWISS CHEESE D.MELANOGASTER"/>
    <property type="match status" value="1"/>
</dbReference>
<dbReference type="GO" id="GO:0016042">
    <property type="term" value="P:lipid catabolic process"/>
    <property type="evidence" value="ECO:0007669"/>
    <property type="project" value="UniProtKB-UniRule"/>
</dbReference>
<dbReference type="InterPro" id="IPR016035">
    <property type="entry name" value="Acyl_Trfase/lysoPLipase"/>
</dbReference>
<dbReference type="PROSITE" id="PS51635">
    <property type="entry name" value="PNPLA"/>
    <property type="match status" value="1"/>
</dbReference>
<keyword evidence="8" id="KW-1185">Reference proteome</keyword>
<dbReference type="InterPro" id="IPR002641">
    <property type="entry name" value="PNPLA_dom"/>
</dbReference>
<gene>
    <name evidence="7" type="ORF">FGKAn22_20790</name>
</gene>
<feature type="short sequence motif" description="GXSXG" evidence="4">
    <location>
        <begin position="82"/>
        <end position="86"/>
    </location>
</feature>
<dbReference type="SUPFAM" id="SSF52151">
    <property type="entry name" value="FabD/lysophospholipase-like"/>
    <property type="match status" value="1"/>
</dbReference>
<feature type="domain" description="PNPLA" evidence="6">
    <location>
        <begin position="51"/>
        <end position="209"/>
    </location>
</feature>
<dbReference type="PROSITE" id="PS51257">
    <property type="entry name" value="PROKAR_LIPOPROTEIN"/>
    <property type="match status" value="1"/>
</dbReference>
<dbReference type="InterPro" id="IPR050301">
    <property type="entry name" value="NTE"/>
</dbReference>
<evidence type="ECO:0000259" key="6">
    <source>
        <dbReference type="PROSITE" id="PS51635"/>
    </source>
</evidence>
<feature type="chain" id="PRO_5042961573" evidence="5">
    <location>
        <begin position="22"/>
        <end position="319"/>
    </location>
</feature>
<proteinExistence type="predicted"/>
<dbReference type="KEGG" id="fku:FGKAn22_20790"/>
<evidence type="ECO:0000256" key="3">
    <source>
        <dbReference type="ARBA" id="ARBA00023098"/>
    </source>
</evidence>
<sequence length="319" mass="34392">MKIARQTLFLVLLPFLLAACASTPPIQYKNVVQPQSVFIEPIQSDRPIVALALGSGGERGFAHVGVIKALEANGISIDIVVGTSAGSVVGALYAGGYKGDALEQLALKLDQAQLDDFELSKRGYIRGELLQDFVNKALKNRSIEQLDKPFVAIATQLGSGNAVAFNRGNTGMAVRASSSIPGVFLPVVIGGEEYVDGDLKKPVPVSVAREMGADIVIAVDISQQPKDNPAPEDIIDTLTQSIRIMRQSILARELEAAQIVIRPAIGQTPEIDTASKRRLIKNGEDAAVDALPLIRDWLQKIANEKTLERAERQRLPKTR</sequence>
<feature type="active site" description="Nucleophile" evidence="4">
    <location>
        <position position="84"/>
    </location>
</feature>
<dbReference type="Gene3D" id="3.40.1090.10">
    <property type="entry name" value="Cytosolic phospholipase A2 catalytic domain"/>
    <property type="match status" value="1"/>
</dbReference>
<dbReference type="AlphaFoldDB" id="A0AAN1W115"/>
<feature type="signal peptide" evidence="5">
    <location>
        <begin position="1"/>
        <end position="21"/>
    </location>
</feature>
<name>A0AAN1W115_9PROT</name>
<keyword evidence="5" id="KW-0732">Signal</keyword>
<dbReference type="CDD" id="cd07205">
    <property type="entry name" value="Pat_PNPLA6_PNPLA7_NTE1_like"/>
    <property type="match status" value="1"/>
</dbReference>
<dbReference type="PANTHER" id="PTHR14226:SF76">
    <property type="entry name" value="NTE FAMILY PROTEIN RSSA"/>
    <property type="match status" value="1"/>
</dbReference>
<dbReference type="GO" id="GO:0016787">
    <property type="term" value="F:hydrolase activity"/>
    <property type="evidence" value="ECO:0007669"/>
    <property type="project" value="UniProtKB-UniRule"/>
</dbReference>
<keyword evidence="3 4" id="KW-0443">Lipid metabolism</keyword>
<dbReference type="EMBL" id="AP019536">
    <property type="protein sequence ID" value="BBJ00387.1"/>
    <property type="molecule type" value="Genomic_DNA"/>
</dbReference>
<protein>
    <submittedName>
        <fullName evidence="7">Patatin</fullName>
    </submittedName>
</protein>
<reference evidence="7 8" key="1">
    <citation type="submission" date="2019-03" db="EMBL/GenBank/DDBJ databases">
        <title>Complete genome sequence of Ferrigenium kumadai strain An22, a microaerophilic iron-oxidizing bacterium isolated from a paddy field soil.</title>
        <authorList>
            <person name="Watanabe T."/>
            <person name="Asakawa S."/>
        </authorList>
    </citation>
    <scope>NUCLEOTIDE SEQUENCE [LARGE SCALE GENOMIC DNA]</scope>
    <source>
        <strain evidence="7 8">An22</strain>
    </source>
</reference>
<evidence type="ECO:0000313" key="8">
    <source>
        <dbReference type="Proteomes" id="UP001319121"/>
    </source>
</evidence>
<comment type="caution">
    <text evidence="4">Lacks conserved residue(s) required for the propagation of feature annotation.</text>
</comment>
<evidence type="ECO:0000256" key="1">
    <source>
        <dbReference type="ARBA" id="ARBA00022801"/>
    </source>
</evidence>
<organism evidence="7 8">
    <name type="scientific">Ferrigenium kumadai</name>
    <dbReference type="NCBI Taxonomy" id="1682490"/>
    <lineage>
        <taxon>Bacteria</taxon>
        <taxon>Pseudomonadati</taxon>
        <taxon>Pseudomonadota</taxon>
        <taxon>Betaproteobacteria</taxon>
        <taxon>Nitrosomonadales</taxon>
        <taxon>Gallionellaceae</taxon>
        <taxon>Ferrigenium</taxon>
    </lineage>
</organism>
<feature type="active site" description="Proton acceptor" evidence="4">
    <location>
        <position position="196"/>
    </location>
</feature>
<accession>A0AAN1W115</accession>